<comment type="caution">
    <text evidence="2">The sequence shown here is derived from an EMBL/GenBank/DDBJ whole genome shotgun (WGS) entry which is preliminary data.</text>
</comment>
<dbReference type="PROSITE" id="PS51257">
    <property type="entry name" value="PROKAR_LIPOPROTEIN"/>
    <property type="match status" value="1"/>
</dbReference>
<dbReference type="InterPro" id="IPR007446">
    <property type="entry name" value="PilP"/>
</dbReference>
<reference evidence="2 3" key="1">
    <citation type="submission" date="2021-05" db="EMBL/GenBank/DDBJ databases">
        <title>Petroleum and Energy Research Collection (APPE): ex situ preservation of microbial diversity associated with the oil industry and exploitation of its biotechnological potential.</title>
        <authorList>
            <person name="Paixao C.T.M."/>
            <person name="Gomes M.B."/>
            <person name="Oliveira V.M."/>
        </authorList>
    </citation>
    <scope>NUCLEOTIDE SEQUENCE [LARGE SCALE GENOMIC DNA]</scope>
    <source>
        <strain evidence="2 3">LIT2</strain>
    </source>
</reference>
<dbReference type="EMBL" id="JAGXFD010000001">
    <property type="protein sequence ID" value="MBZ9566434.1"/>
    <property type="molecule type" value="Genomic_DNA"/>
</dbReference>
<evidence type="ECO:0000313" key="2">
    <source>
        <dbReference type="EMBL" id="MBZ9566434.1"/>
    </source>
</evidence>
<dbReference type="PIRSF" id="PIRSF016481">
    <property type="entry name" value="Pilus_assembly_PilP"/>
    <property type="match status" value="1"/>
</dbReference>
<evidence type="ECO:0000256" key="1">
    <source>
        <dbReference type="SAM" id="MobiDB-lite"/>
    </source>
</evidence>
<keyword evidence="3" id="KW-1185">Reference proteome</keyword>
<dbReference type="RefSeq" id="WP_224420131.1">
    <property type="nucleotide sequence ID" value="NZ_JAGXFD010000001.1"/>
</dbReference>
<dbReference type="Pfam" id="PF04351">
    <property type="entry name" value="PilP"/>
    <property type="match status" value="1"/>
</dbReference>
<sequence length="196" mass="20803">MTMWRLLLPGVLLVVLAGCGDARLDALDAKLATLRDRPSGKLPALPDTPAYRPVAYEQADARSPFRPERPDTRSAASGSGDLTPDLSRPKEALERFPLDALTLVGTLSIGDRHVALVRDPAGEVHSLGVGAHLGTDFGRIVAIDAGRVRLVELVSDGGQGWDERWQTLSLGGGDTNHDDTASPRSGAASRGDERIP</sequence>
<feature type="region of interest" description="Disordered" evidence="1">
    <location>
        <begin position="58"/>
        <end position="87"/>
    </location>
</feature>
<feature type="compositionally biased region" description="Basic and acidic residues" evidence="1">
    <location>
        <begin position="59"/>
        <end position="72"/>
    </location>
</feature>
<feature type="region of interest" description="Disordered" evidence="1">
    <location>
        <begin position="167"/>
        <end position="196"/>
    </location>
</feature>
<dbReference type="Proteomes" id="UP001319883">
    <property type="component" value="Unassembled WGS sequence"/>
</dbReference>
<name>A0ABS7WUZ8_9GAMM</name>
<gene>
    <name evidence="2" type="ORF">KGQ91_01840</name>
</gene>
<dbReference type="Gene3D" id="2.30.30.830">
    <property type="match status" value="1"/>
</dbReference>
<evidence type="ECO:0000313" key="3">
    <source>
        <dbReference type="Proteomes" id="UP001319883"/>
    </source>
</evidence>
<proteinExistence type="predicted"/>
<protein>
    <submittedName>
        <fullName evidence="2">Pilus assembly protein PilP</fullName>
    </submittedName>
</protein>
<accession>A0ABS7WUZ8</accession>
<organism evidence="2 3">
    <name type="scientific">Modicisalibacter tunisiensis</name>
    <dbReference type="NCBI Taxonomy" id="390637"/>
    <lineage>
        <taxon>Bacteria</taxon>
        <taxon>Pseudomonadati</taxon>
        <taxon>Pseudomonadota</taxon>
        <taxon>Gammaproteobacteria</taxon>
        <taxon>Oceanospirillales</taxon>
        <taxon>Halomonadaceae</taxon>
        <taxon>Modicisalibacter</taxon>
    </lineage>
</organism>